<evidence type="ECO:0000313" key="1">
    <source>
        <dbReference type="EMBL" id="AFU01692.1"/>
    </source>
</evidence>
<proteinExistence type="predicted"/>
<protein>
    <submittedName>
        <fullName evidence="1">Uncharacterized protein</fullName>
    </submittedName>
</protein>
<dbReference type="Proteomes" id="UP000006304">
    <property type="component" value="Chromosome"/>
</dbReference>
<evidence type="ECO:0000313" key="2">
    <source>
        <dbReference type="Proteomes" id="UP000006304"/>
    </source>
</evidence>
<dbReference type="KEGG" id="nbr:O3I_018665"/>
<name>K0EVV5_NOCB7</name>
<sequence length="107" mass="10801">MDALAEPLRHASHGADPRLAGDLVVAASGGRPSAELAVIAEAALASGIDLGEVIRACAAARLRIRTRAGAVQNYDDPAEDYVLDLLDRLTGWCGPGGALSGGPAVGE</sequence>
<dbReference type="AlphaFoldDB" id="K0EVV5"/>
<dbReference type="HOGENOM" id="CLU_2207267_0_0_11"/>
<dbReference type="EMBL" id="CP003876">
    <property type="protein sequence ID" value="AFU01692.1"/>
    <property type="molecule type" value="Genomic_DNA"/>
</dbReference>
<reference evidence="1 2" key="1">
    <citation type="journal article" date="2012" name="J. Bacteriol.">
        <title>Complete genome sequence of Nocardia brasiliensis HUJEG-1.</title>
        <authorList>
            <person name="Vera-Cabrera L."/>
            <person name="Ortiz-Lopez R."/>
            <person name="Elizondo-Gonzalez R."/>
            <person name="Perez-Maya A.A."/>
            <person name="Ocampo-Candiani J."/>
        </authorList>
    </citation>
    <scope>NUCLEOTIDE SEQUENCE [LARGE SCALE GENOMIC DNA]</scope>
    <source>
        <strain evidence="2">ATCC 700358</strain>
    </source>
</reference>
<dbReference type="eggNOG" id="ENOG50325NU">
    <property type="taxonomic scope" value="Bacteria"/>
</dbReference>
<organism evidence="1 2">
    <name type="scientific">Nocardia brasiliensis (strain ATCC 700358 / HUJEG-1)</name>
    <dbReference type="NCBI Taxonomy" id="1133849"/>
    <lineage>
        <taxon>Bacteria</taxon>
        <taxon>Bacillati</taxon>
        <taxon>Actinomycetota</taxon>
        <taxon>Actinomycetes</taxon>
        <taxon>Mycobacteriales</taxon>
        <taxon>Nocardiaceae</taxon>
        <taxon>Nocardia</taxon>
    </lineage>
</organism>
<dbReference type="RefSeq" id="WP_014984547.1">
    <property type="nucleotide sequence ID" value="NC_018681.1"/>
</dbReference>
<accession>K0EVV5</accession>
<gene>
    <name evidence="1" type="ORF">O3I_018665</name>
</gene>
<keyword evidence="2" id="KW-1185">Reference proteome</keyword>